<keyword evidence="3" id="KW-1185">Reference proteome</keyword>
<organism evidence="2 3">
    <name type="scientific">Periplaneta americana</name>
    <name type="common">American cockroach</name>
    <name type="synonym">Blatta americana</name>
    <dbReference type="NCBI Taxonomy" id="6978"/>
    <lineage>
        <taxon>Eukaryota</taxon>
        <taxon>Metazoa</taxon>
        <taxon>Ecdysozoa</taxon>
        <taxon>Arthropoda</taxon>
        <taxon>Hexapoda</taxon>
        <taxon>Insecta</taxon>
        <taxon>Pterygota</taxon>
        <taxon>Neoptera</taxon>
        <taxon>Polyneoptera</taxon>
        <taxon>Dictyoptera</taxon>
        <taxon>Blattodea</taxon>
        <taxon>Blattoidea</taxon>
        <taxon>Blattidae</taxon>
        <taxon>Blattinae</taxon>
        <taxon>Periplaneta</taxon>
    </lineage>
</organism>
<feature type="compositionally biased region" description="Low complexity" evidence="1">
    <location>
        <begin position="89"/>
        <end position="99"/>
    </location>
</feature>
<reference evidence="2 3" key="1">
    <citation type="journal article" date="2022" name="Allergy">
        <title>Genome assembly and annotation of Periplaneta americana reveal a comprehensive cockroach allergen profile.</title>
        <authorList>
            <person name="Wang L."/>
            <person name="Xiong Q."/>
            <person name="Saelim N."/>
            <person name="Wang L."/>
            <person name="Nong W."/>
            <person name="Wan A.T."/>
            <person name="Shi M."/>
            <person name="Liu X."/>
            <person name="Cao Q."/>
            <person name="Hui J.H.L."/>
            <person name="Sookrung N."/>
            <person name="Leung T.F."/>
            <person name="Tungtrongchitr A."/>
            <person name="Tsui S.K.W."/>
        </authorList>
    </citation>
    <scope>NUCLEOTIDE SEQUENCE [LARGE SCALE GENOMIC DNA]</scope>
    <source>
        <strain evidence="2">PWHHKU_190912</strain>
    </source>
</reference>
<accession>A0ABQ8SL11</accession>
<gene>
    <name evidence="2" type="ORF">ANN_23101</name>
</gene>
<proteinExistence type="predicted"/>
<feature type="region of interest" description="Disordered" evidence="1">
    <location>
        <begin position="50"/>
        <end position="176"/>
    </location>
</feature>
<dbReference type="InterPro" id="IPR036691">
    <property type="entry name" value="Endo/exonu/phosph_ase_sf"/>
</dbReference>
<dbReference type="Gene3D" id="3.60.10.10">
    <property type="entry name" value="Endonuclease/exonuclease/phosphatase"/>
    <property type="match status" value="1"/>
</dbReference>
<evidence type="ECO:0000313" key="2">
    <source>
        <dbReference type="EMBL" id="KAJ4434539.1"/>
    </source>
</evidence>
<sequence>MNDVIDNPVDCEVRSVIRFLNARHLKPAEIYRQLKEVYGDIVMNERNGWRKPKSRTVMPPGNGGCAKTSTPLSSGGSKQAATIPPPSSSPVATASDAVPQGGGGGGGGSSSSSSSSGSEDATTEKTPSPQKGDAAVAQASNKTKKEGSSKKKGRNKEDTREGHIMKQPNREKKRRLRIGTWNIRTLLQAGKLENLKKEMRRNKVDVMGISEVRWENSGSCHGVGVLLGPRVKAILVRYVDDRMIMVRLQGEKWTMDLVLVQVCMPHSGLADEKAEESYDKIKDIAEKETKGAYDLAIEDEAVVSEDEKGFSVLREEVELVLKEMKNGKATGVHGIPIELVNCLGEDKKEIVSLCNEIYE</sequence>
<evidence type="ECO:0000256" key="1">
    <source>
        <dbReference type="SAM" id="MobiDB-lite"/>
    </source>
</evidence>
<feature type="compositionally biased region" description="Basic and acidic residues" evidence="1">
    <location>
        <begin position="143"/>
        <end position="170"/>
    </location>
</feature>
<dbReference type="Proteomes" id="UP001148838">
    <property type="component" value="Unassembled WGS sequence"/>
</dbReference>
<dbReference type="EMBL" id="JAJSOF020000025">
    <property type="protein sequence ID" value="KAJ4434539.1"/>
    <property type="molecule type" value="Genomic_DNA"/>
</dbReference>
<evidence type="ECO:0008006" key="4">
    <source>
        <dbReference type="Google" id="ProtNLM"/>
    </source>
</evidence>
<feature type="compositionally biased region" description="Polar residues" evidence="1">
    <location>
        <begin position="67"/>
        <end position="79"/>
    </location>
</feature>
<comment type="caution">
    <text evidence="2">The sequence shown here is derived from an EMBL/GenBank/DDBJ whole genome shotgun (WGS) entry which is preliminary data.</text>
</comment>
<protein>
    <recommendedName>
        <fullName evidence="4">Craniofacial development protein 2-like</fullName>
    </recommendedName>
</protein>
<name>A0ABQ8SL11_PERAM</name>
<dbReference type="SUPFAM" id="SSF56219">
    <property type="entry name" value="DNase I-like"/>
    <property type="match status" value="1"/>
</dbReference>
<feature type="compositionally biased region" description="Gly residues" evidence="1">
    <location>
        <begin position="100"/>
        <end position="109"/>
    </location>
</feature>
<evidence type="ECO:0000313" key="3">
    <source>
        <dbReference type="Proteomes" id="UP001148838"/>
    </source>
</evidence>